<protein>
    <submittedName>
        <fullName evidence="1">Uncharacterized protein</fullName>
    </submittedName>
</protein>
<proteinExistence type="predicted"/>
<accession>A0A645BIK9</accession>
<reference evidence="1" key="1">
    <citation type="submission" date="2019-08" db="EMBL/GenBank/DDBJ databases">
        <authorList>
            <person name="Kucharzyk K."/>
            <person name="Murdoch R.W."/>
            <person name="Higgins S."/>
            <person name="Loffler F."/>
        </authorList>
    </citation>
    <scope>NUCLEOTIDE SEQUENCE</scope>
</reference>
<name>A0A645BIK9_9ZZZZ</name>
<organism evidence="1">
    <name type="scientific">bioreactor metagenome</name>
    <dbReference type="NCBI Taxonomy" id="1076179"/>
    <lineage>
        <taxon>unclassified sequences</taxon>
        <taxon>metagenomes</taxon>
        <taxon>ecological metagenomes</taxon>
    </lineage>
</organism>
<comment type="caution">
    <text evidence="1">The sequence shown here is derived from an EMBL/GenBank/DDBJ whole genome shotgun (WGS) entry which is preliminary data.</text>
</comment>
<evidence type="ECO:0000313" key="1">
    <source>
        <dbReference type="EMBL" id="MPM65300.1"/>
    </source>
</evidence>
<gene>
    <name evidence="1" type="ORF">SDC9_112195</name>
</gene>
<sequence>MGHVQHGRKIHVDAGGHQLGADGLELLCGIVHIPPPPERTRGDRLRIPTEADDAPAFHINTHQRRYARPNALCDLFRQIVRLPKPAVAVGALDVCPVEDGVADRMIAPYLAKRVLDV</sequence>
<dbReference type="EMBL" id="VSSQ01020445">
    <property type="protein sequence ID" value="MPM65300.1"/>
    <property type="molecule type" value="Genomic_DNA"/>
</dbReference>
<dbReference type="AlphaFoldDB" id="A0A645BIK9"/>